<comment type="similarity">
    <text evidence="3">Belongs to the PPP1R37 family.</text>
</comment>
<gene>
    <name evidence="4" type="ORF">Cvel_4546</name>
</gene>
<dbReference type="EMBL" id="CDMZ01001103">
    <property type="protein sequence ID" value="CEM27221.1"/>
    <property type="molecule type" value="Genomic_DNA"/>
</dbReference>
<dbReference type="InterPro" id="IPR051279">
    <property type="entry name" value="PP1-Reg/Actin-Interact_Protein"/>
</dbReference>
<dbReference type="PhylomeDB" id="A0A0G4GD91"/>
<dbReference type="InterPro" id="IPR032675">
    <property type="entry name" value="LRR_dom_sf"/>
</dbReference>
<dbReference type="AlphaFoldDB" id="A0A0G4GD91"/>
<organism evidence="4">
    <name type="scientific">Chromera velia CCMP2878</name>
    <dbReference type="NCBI Taxonomy" id="1169474"/>
    <lineage>
        <taxon>Eukaryota</taxon>
        <taxon>Sar</taxon>
        <taxon>Alveolata</taxon>
        <taxon>Colpodellida</taxon>
        <taxon>Chromeraceae</taxon>
        <taxon>Chromera</taxon>
    </lineage>
</organism>
<dbReference type="PANTHER" id="PTHR24112">
    <property type="entry name" value="LEUCINE-RICH REPEAT, ISOFORM F-RELATED"/>
    <property type="match status" value="1"/>
</dbReference>
<evidence type="ECO:0000256" key="2">
    <source>
        <dbReference type="ARBA" id="ARBA00022737"/>
    </source>
</evidence>
<proteinExistence type="inferred from homology"/>
<sequence>MQGEGEGTNQALTTSRAMQPSAETFLWTLLRSTGPSSEGVSAMASDRNGYGMAWLCLSTTKKGKVQGEPYEFFDFSDCNLSPQKIFLMLDQLPKSVEGLKIGSSAVKGPALPLLRRFLEGVGGGGEGDKDKRPMLKKLSFADSSVGPSESEVIFAAWPSSLESFILKHNFVGTWGMRAFGEVIKHGKVSCLRVLDLQRTGLNDEGLKIFCKAVEGKSLKVETLNLSGNGLGVGGMENLCSALCAGCFSDIRHLLLGGCNLSDEAVERLADCMERGGLLNLEILDLEQNDPCSGRFLGPLGSALRKDAVPRMRTLKLKMTRVVIQAITEGVGVFLRSLSAAECPSDLHVHIRDLVLRRLYLAEDDFRALAAGKHRPLRTLSLHLDNENIGTFFGQLIGAPRSPPFESLDLFLTSLIRETDIDSSNGLRLLSQAIQMGRLNSVRMLSVCVVGHTEEVGGAGKAALFTSLGIVKLPILTDLQIWAVFTDSEVTLLAQAIRCGNLSGLRHFGLTGESLTGSRMQTMLQAVFDSETGMPVLEKLELRHTRAGEVGRFLGTALVSGKLGGKLSEIDLSDSYLTGETLRGLSEAVRDGALVNVLSLSLGRNGGVTGGMWGEFMRTIAESRGGLPKLEVLSLDGAAAQDAGGAIMLALLSGKVPSLRILGPLLLSVDAQGLGEMGDAVRAGRLNFPPRLSNLGFRLRDSTNPNINIDADPLITAIAESENGLPSSVRLLDLSGGRVGNRALASLAASGVGGAGGKLSYLQELILRSCDIDDGRLRAWGEVFSAHECPKLALINLSSNRISVEGVSAFLRSLSPQSLPELRSVRLEGQEGVEGEEQQKKFKSSVEALRSAAKREGKVWMWDR</sequence>
<name>A0A0G4GD91_9ALVE</name>
<dbReference type="PANTHER" id="PTHR24112:SF9">
    <property type="entry name" value="PROTEIN PHOSPHATASE 1 REGULATORY SUBUNIT 37"/>
    <property type="match status" value="1"/>
</dbReference>
<accession>A0A0G4GD91</accession>
<dbReference type="InterPro" id="IPR001611">
    <property type="entry name" value="Leu-rich_rpt"/>
</dbReference>
<dbReference type="SUPFAM" id="SSF52047">
    <property type="entry name" value="RNI-like"/>
    <property type="match status" value="2"/>
</dbReference>
<dbReference type="VEuPathDB" id="CryptoDB:Cvel_4546"/>
<reference evidence="4" key="1">
    <citation type="submission" date="2014-11" db="EMBL/GenBank/DDBJ databases">
        <authorList>
            <person name="Otto D Thomas"/>
            <person name="Naeem Raeece"/>
        </authorList>
    </citation>
    <scope>NUCLEOTIDE SEQUENCE</scope>
</reference>
<evidence type="ECO:0000256" key="1">
    <source>
        <dbReference type="ARBA" id="ARBA00022614"/>
    </source>
</evidence>
<dbReference type="SMART" id="SM00368">
    <property type="entry name" value="LRR_RI"/>
    <property type="match status" value="7"/>
</dbReference>
<keyword evidence="2" id="KW-0677">Repeat</keyword>
<dbReference type="Gene3D" id="3.80.10.10">
    <property type="entry name" value="Ribonuclease Inhibitor"/>
    <property type="match status" value="3"/>
</dbReference>
<evidence type="ECO:0000313" key="4">
    <source>
        <dbReference type="EMBL" id="CEM27221.1"/>
    </source>
</evidence>
<evidence type="ECO:0000256" key="3">
    <source>
        <dbReference type="ARBA" id="ARBA00038315"/>
    </source>
</evidence>
<dbReference type="Pfam" id="PF13516">
    <property type="entry name" value="LRR_6"/>
    <property type="match status" value="3"/>
</dbReference>
<keyword evidence="1" id="KW-0433">Leucine-rich repeat</keyword>
<protein>
    <submittedName>
        <fullName evidence="4">Uncharacterized protein</fullName>
    </submittedName>
</protein>